<keyword evidence="5" id="KW-0545">Nucleotide biosynthesis</keyword>
<dbReference type="GO" id="GO:0005524">
    <property type="term" value="F:ATP binding"/>
    <property type="evidence" value="ECO:0007669"/>
    <property type="project" value="UniProtKB-KW"/>
</dbReference>
<evidence type="ECO:0000256" key="1">
    <source>
        <dbReference type="ARBA" id="ARBA00006478"/>
    </source>
</evidence>
<dbReference type="GO" id="GO:0000287">
    <property type="term" value="F:magnesium ion binding"/>
    <property type="evidence" value="ECO:0007669"/>
    <property type="project" value="InterPro"/>
</dbReference>
<dbReference type="InterPro" id="IPR000836">
    <property type="entry name" value="PRTase_dom"/>
</dbReference>
<comment type="similarity">
    <text evidence="1">Belongs to the ribose-phosphate pyrophosphokinase family.</text>
</comment>
<dbReference type="InterPro" id="IPR029099">
    <property type="entry name" value="Pribosyltran_N"/>
</dbReference>
<gene>
    <name evidence="13" type="ORF">LIER_10480</name>
</gene>
<comment type="caution">
    <text evidence="13">The sequence shown here is derived from an EMBL/GenBank/DDBJ whole genome shotgun (WGS) entry which is preliminary data.</text>
</comment>
<evidence type="ECO:0000256" key="7">
    <source>
        <dbReference type="ARBA" id="ARBA00022777"/>
    </source>
</evidence>
<evidence type="ECO:0000256" key="10">
    <source>
        <dbReference type="ARBA" id="ARBA00049535"/>
    </source>
</evidence>
<evidence type="ECO:0000256" key="3">
    <source>
        <dbReference type="ARBA" id="ARBA00022679"/>
    </source>
</evidence>
<protein>
    <recommendedName>
        <fullName evidence="2">ribose-phosphate diphosphokinase</fullName>
        <ecNumber evidence="2">2.7.6.1</ecNumber>
    </recommendedName>
</protein>
<feature type="domain" description="Phosphoribosyltransferase" evidence="11">
    <location>
        <begin position="154"/>
        <end position="262"/>
    </location>
</feature>
<evidence type="ECO:0000256" key="5">
    <source>
        <dbReference type="ARBA" id="ARBA00022727"/>
    </source>
</evidence>
<comment type="catalytic activity">
    <reaction evidence="10">
        <text>D-ribose 5-phosphate + ATP = 5-phospho-alpha-D-ribose 1-diphosphate + AMP + H(+)</text>
        <dbReference type="Rhea" id="RHEA:15609"/>
        <dbReference type="ChEBI" id="CHEBI:15378"/>
        <dbReference type="ChEBI" id="CHEBI:30616"/>
        <dbReference type="ChEBI" id="CHEBI:58017"/>
        <dbReference type="ChEBI" id="CHEBI:78346"/>
        <dbReference type="ChEBI" id="CHEBI:456215"/>
        <dbReference type="EC" id="2.7.6.1"/>
    </reaction>
</comment>
<dbReference type="FunFam" id="3.40.50.2020:FF:000034">
    <property type="entry name" value="Ribose-phosphate pyrophosphokinase 4"/>
    <property type="match status" value="1"/>
</dbReference>
<evidence type="ECO:0000313" key="14">
    <source>
        <dbReference type="Proteomes" id="UP001454036"/>
    </source>
</evidence>
<dbReference type="Pfam" id="PF13793">
    <property type="entry name" value="Pribosyltran_N"/>
    <property type="match status" value="1"/>
</dbReference>
<evidence type="ECO:0000259" key="11">
    <source>
        <dbReference type="Pfam" id="PF00156"/>
    </source>
</evidence>
<sequence length="321" mass="35717">MEKPSSITKKQVFLYHCVESQQLAHKVASLSNSIKLQTINWRSFADGFPNLFINNAHDIRGQHVAFLASFSSPAVIFEQLSVIFALPRLFVASFTLVLPFFPTGSFERMEEEGDVATAFTMARILSNIPISRGGPTSLVIYDIHALQERFYFGDHVLPLFETGIPLLKQRLQQLPKSEKVVVAFPDDGAWKRFHKLLDEFPTVICTKVREGDKRIVRLKEGDPADCHVVIVDDLVQSGGTLIECQKVLAAHGAAKVSAYVTHGVFPKQSWGRFLHNTENSKNAFACFWITDSCPLTVKAIEDKAPFEVLSLAGSIADALQI</sequence>
<reference evidence="13 14" key="1">
    <citation type="submission" date="2024-01" db="EMBL/GenBank/DDBJ databases">
        <title>The complete chloroplast genome sequence of Lithospermum erythrorhizon: insights into the phylogenetic relationship among Boraginaceae species and the maternal lineages of purple gromwells.</title>
        <authorList>
            <person name="Okada T."/>
            <person name="Watanabe K."/>
        </authorList>
    </citation>
    <scope>NUCLEOTIDE SEQUENCE [LARGE SCALE GENOMIC DNA]</scope>
</reference>
<dbReference type="AlphaFoldDB" id="A0AAV3PKP5"/>
<evidence type="ECO:0000256" key="6">
    <source>
        <dbReference type="ARBA" id="ARBA00022741"/>
    </source>
</evidence>
<dbReference type="PANTHER" id="PTHR10210:SF34">
    <property type="entry name" value="RIBOSE-PHOSPHATE PYROPHOSPHOKINASE 4"/>
    <property type="match status" value="1"/>
</dbReference>
<dbReference type="EMBL" id="BAABME010001864">
    <property type="protein sequence ID" value="GAA0151853.1"/>
    <property type="molecule type" value="Genomic_DNA"/>
</dbReference>
<dbReference type="Gene3D" id="3.40.50.2020">
    <property type="match status" value="2"/>
</dbReference>
<dbReference type="Pfam" id="PF00156">
    <property type="entry name" value="Pribosyltran"/>
    <property type="match status" value="1"/>
</dbReference>
<dbReference type="GO" id="GO:0005737">
    <property type="term" value="C:cytoplasm"/>
    <property type="evidence" value="ECO:0007669"/>
    <property type="project" value="TreeGrafter"/>
</dbReference>
<keyword evidence="8" id="KW-0067">ATP-binding</keyword>
<keyword evidence="3" id="KW-0808">Transferase</keyword>
<feature type="domain" description="Ribose-phosphate pyrophosphokinase N-terminal" evidence="12">
    <location>
        <begin position="15"/>
        <end position="127"/>
    </location>
</feature>
<accession>A0AAV3PKP5</accession>
<evidence type="ECO:0000256" key="9">
    <source>
        <dbReference type="ARBA" id="ARBA00022842"/>
    </source>
</evidence>
<dbReference type="GO" id="GO:0002189">
    <property type="term" value="C:ribose phosphate diphosphokinase complex"/>
    <property type="evidence" value="ECO:0007669"/>
    <property type="project" value="TreeGrafter"/>
</dbReference>
<dbReference type="FunFam" id="3.40.50.2020:FF:000032">
    <property type="entry name" value="ribose-phosphate pyrophosphokinase 4"/>
    <property type="match status" value="1"/>
</dbReference>
<evidence type="ECO:0000256" key="2">
    <source>
        <dbReference type="ARBA" id="ARBA00013247"/>
    </source>
</evidence>
<evidence type="ECO:0000256" key="4">
    <source>
        <dbReference type="ARBA" id="ARBA00022723"/>
    </source>
</evidence>
<dbReference type="GO" id="GO:0004749">
    <property type="term" value="F:ribose phosphate diphosphokinase activity"/>
    <property type="evidence" value="ECO:0007669"/>
    <property type="project" value="UniProtKB-EC"/>
</dbReference>
<proteinExistence type="inferred from homology"/>
<dbReference type="GO" id="GO:0016301">
    <property type="term" value="F:kinase activity"/>
    <property type="evidence" value="ECO:0007669"/>
    <property type="project" value="UniProtKB-KW"/>
</dbReference>
<keyword evidence="7 13" id="KW-0418">Kinase</keyword>
<name>A0AAV3PKP5_LITER</name>
<keyword evidence="14" id="KW-1185">Reference proteome</keyword>
<dbReference type="InterPro" id="IPR005946">
    <property type="entry name" value="Rib-P_diPkinase"/>
</dbReference>
<dbReference type="Proteomes" id="UP001454036">
    <property type="component" value="Unassembled WGS sequence"/>
</dbReference>
<dbReference type="CDD" id="cd06223">
    <property type="entry name" value="PRTases_typeI"/>
    <property type="match status" value="1"/>
</dbReference>
<dbReference type="EC" id="2.7.6.1" evidence="2"/>
<keyword evidence="4" id="KW-0479">Metal-binding</keyword>
<keyword evidence="9" id="KW-0460">Magnesium</keyword>
<dbReference type="GO" id="GO:0006164">
    <property type="term" value="P:purine nucleotide biosynthetic process"/>
    <property type="evidence" value="ECO:0007669"/>
    <property type="project" value="TreeGrafter"/>
</dbReference>
<organism evidence="13 14">
    <name type="scientific">Lithospermum erythrorhizon</name>
    <name type="common">Purple gromwell</name>
    <name type="synonym">Lithospermum officinale var. erythrorhizon</name>
    <dbReference type="NCBI Taxonomy" id="34254"/>
    <lineage>
        <taxon>Eukaryota</taxon>
        <taxon>Viridiplantae</taxon>
        <taxon>Streptophyta</taxon>
        <taxon>Embryophyta</taxon>
        <taxon>Tracheophyta</taxon>
        <taxon>Spermatophyta</taxon>
        <taxon>Magnoliopsida</taxon>
        <taxon>eudicotyledons</taxon>
        <taxon>Gunneridae</taxon>
        <taxon>Pentapetalae</taxon>
        <taxon>asterids</taxon>
        <taxon>lamiids</taxon>
        <taxon>Boraginales</taxon>
        <taxon>Boraginaceae</taxon>
        <taxon>Boraginoideae</taxon>
        <taxon>Lithospermeae</taxon>
        <taxon>Lithospermum</taxon>
    </lineage>
</organism>
<dbReference type="InterPro" id="IPR029057">
    <property type="entry name" value="PRTase-like"/>
</dbReference>
<evidence type="ECO:0000313" key="13">
    <source>
        <dbReference type="EMBL" id="GAA0151853.1"/>
    </source>
</evidence>
<evidence type="ECO:0000259" key="12">
    <source>
        <dbReference type="Pfam" id="PF13793"/>
    </source>
</evidence>
<dbReference type="PANTHER" id="PTHR10210">
    <property type="entry name" value="RIBOSE-PHOSPHATE DIPHOSPHOKINASE FAMILY MEMBER"/>
    <property type="match status" value="1"/>
</dbReference>
<dbReference type="GO" id="GO:0006015">
    <property type="term" value="P:5-phosphoribose 1-diphosphate biosynthetic process"/>
    <property type="evidence" value="ECO:0007669"/>
    <property type="project" value="TreeGrafter"/>
</dbReference>
<dbReference type="SMART" id="SM01400">
    <property type="entry name" value="Pribosyltran_N"/>
    <property type="match status" value="1"/>
</dbReference>
<evidence type="ECO:0000256" key="8">
    <source>
        <dbReference type="ARBA" id="ARBA00022840"/>
    </source>
</evidence>
<keyword evidence="6" id="KW-0547">Nucleotide-binding</keyword>
<dbReference type="SUPFAM" id="SSF53271">
    <property type="entry name" value="PRTase-like"/>
    <property type="match status" value="2"/>
</dbReference>